<protein>
    <submittedName>
        <fullName evidence="1">ESX-1 secretion-associated protein</fullName>
    </submittedName>
</protein>
<proteinExistence type="predicted"/>
<evidence type="ECO:0000313" key="2">
    <source>
        <dbReference type="Proteomes" id="UP000305778"/>
    </source>
</evidence>
<dbReference type="InterPro" id="IPR036689">
    <property type="entry name" value="ESAT-6-like_sf"/>
</dbReference>
<dbReference type="SUPFAM" id="SSF140453">
    <property type="entry name" value="EsxAB dimer-like"/>
    <property type="match status" value="1"/>
</dbReference>
<dbReference type="OrthoDB" id="4233378at2"/>
<evidence type="ECO:0000313" key="1">
    <source>
        <dbReference type="EMBL" id="TKA08344.1"/>
    </source>
</evidence>
<comment type="caution">
    <text evidence="1">The sequence shown here is derived from an EMBL/GenBank/DDBJ whole genome shotgun (WGS) entry which is preliminary data.</text>
</comment>
<accession>A0A4U0SFI4</accession>
<name>A0A4U0SFI4_9ACTN</name>
<dbReference type="AlphaFoldDB" id="A0A4U0SFI4"/>
<dbReference type="EMBL" id="SUMC01000032">
    <property type="protein sequence ID" value="TKA08344.1"/>
    <property type="molecule type" value="Genomic_DNA"/>
</dbReference>
<keyword evidence="2" id="KW-1185">Reference proteome</keyword>
<reference evidence="1 2" key="1">
    <citation type="submission" date="2019-04" db="EMBL/GenBank/DDBJ databases">
        <title>Streptomyces oryziradicis sp. nov., a novel actinomycete isolated from rhizosphere soil of rice (Oryza sativa L.).</title>
        <authorList>
            <person name="Li C."/>
        </authorList>
    </citation>
    <scope>NUCLEOTIDE SEQUENCE [LARGE SCALE GENOMIC DNA]</scope>
    <source>
        <strain evidence="1 2">NEAU-C40</strain>
    </source>
</reference>
<sequence length="108" mass="10915">MGGGSAQFGVNPEVLTELAGKFGGESRGLAKEVGTFSAGASGVGQAFGLLGACDGATAKYQQLLDSTVKALGQLSKALAGDERGLRINATNYSASDQAAVEYLRSVTR</sequence>
<dbReference type="Proteomes" id="UP000305778">
    <property type="component" value="Unassembled WGS sequence"/>
</dbReference>
<gene>
    <name evidence="1" type="ORF">FCI23_28960</name>
</gene>
<organism evidence="1 2">
    <name type="scientific">Actinacidiphila oryziradicis</name>
    <dbReference type="NCBI Taxonomy" id="2571141"/>
    <lineage>
        <taxon>Bacteria</taxon>
        <taxon>Bacillati</taxon>
        <taxon>Actinomycetota</taxon>
        <taxon>Actinomycetes</taxon>
        <taxon>Kitasatosporales</taxon>
        <taxon>Streptomycetaceae</taxon>
        <taxon>Actinacidiphila</taxon>
    </lineage>
</organism>